<dbReference type="EC" id="5.1.3.6" evidence="3"/>
<dbReference type="PANTHER" id="PTHR43574">
    <property type="entry name" value="EPIMERASE-RELATED"/>
    <property type="match status" value="1"/>
</dbReference>
<gene>
    <name evidence="3" type="ORF">GGQ83_001315</name>
</gene>
<feature type="domain" description="NAD-dependent epimerase/dehydratase" evidence="2">
    <location>
        <begin position="4"/>
        <end position="254"/>
    </location>
</feature>
<keyword evidence="4" id="KW-1185">Reference proteome</keyword>
<dbReference type="RefSeq" id="WP_184382995.1">
    <property type="nucleotide sequence ID" value="NZ_JACIDJ010000002.1"/>
</dbReference>
<evidence type="ECO:0000256" key="1">
    <source>
        <dbReference type="ARBA" id="ARBA00023027"/>
    </source>
</evidence>
<dbReference type="InterPro" id="IPR001509">
    <property type="entry name" value="Epimerase_deHydtase"/>
</dbReference>
<dbReference type="PRINTS" id="PR01713">
    <property type="entry name" value="NUCEPIMERASE"/>
</dbReference>
<name>A0A840A747_9PROT</name>
<proteinExistence type="predicted"/>
<dbReference type="AlphaFoldDB" id="A0A840A747"/>
<dbReference type="GO" id="GO:0050378">
    <property type="term" value="F:UDP-glucuronate 4-epimerase activity"/>
    <property type="evidence" value="ECO:0007669"/>
    <property type="project" value="UniProtKB-EC"/>
</dbReference>
<sequence length="332" mass="36241">MGRVLVTGAAGFIGAHLCQALLARGETVLGLDNFNAYYDPALKQARLAALTGQAPAEQFQMARLDLADHEAVLALLRANPDIDRVAHLGAQAGVRWSLEAPFAYTASNVTGHLSVLEAVRRAEGRIRHVVYASTSSVYGSRTDGAFRETDRVDRPASLYAATKLADEVMSSAYADLFGLSLTGLRFFTVYGPWGRPDMAYWLFTEAMLAGRPIQLFNEGRMLRDFTYVDDIVQGVMAALDNPAPGGGHRLYNIGNNRPEQLLDLVAILEELLGVQATRVLKPMQPGDVPATFADISAMRQDFGWAPTTDLRTGLTRFVTWWRAYFGDGPGKA</sequence>
<keyword evidence="3" id="KW-0413">Isomerase</keyword>
<organism evidence="3 4">
    <name type="scientific">Roseococcus suduntuyensis</name>
    <dbReference type="NCBI Taxonomy" id="455361"/>
    <lineage>
        <taxon>Bacteria</taxon>
        <taxon>Pseudomonadati</taxon>
        <taxon>Pseudomonadota</taxon>
        <taxon>Alphaproteobacteria</taxon>
        <taxon>Acetobacterales</taxon>
        <taxon>Roseomonadaceae</taxon>
        <taxon>Roseococcus</taxon>
    </lineage>
</organism>
<evidence type="ECO:0000313" key="3">
    <source>
        <dbReference type="EMBL" id="MBB3897878.1"/>
    </source>
</evidence>
<dbReference type="SUPFAM" id="SSF51735">
    <property type="entry name" value="NAD(P)-binding Rossmann-fold domains"/>
    <property type="match status" value="1"/>
</dbReference>
<comment type="caution">
    <text evidence="3">The sequence shown here is derived from an EMBL/GenBank/DDBJ whole genome shotgun (WGS) entry which is preliminary data.</text>
</comment>
<accession>A0A840A747</accession>
<dbReference type="Proteomes" id="UP000553193">
    <property type="component" value="Unassembled WGS sequence"/>
</dbReference>
<dbReference type="Pfam" id="PF01370">
    <property type="entry name" value="Epimerase"/>
    <property type="match status" value="1"/>
</dbReference>
<reference evidence="3 4" key="1">
    <citation type="submission" date="2020-08" db="EMBL/GenBank/DDBJ databases">
        <title>Genomic Encyclopedia of Type Strains, Phase IV (KMG-IV): sequencing the most valuable type-strain genomes for metagenomic binning, comparative biology and taxonomic classification.</title>
        <authorList>
            <person name="Goeker M."/>
        </authorList>
    </citation>
    <scope>NUCLEOTIDE SEQUENCE [LARGE SCALE GENOMIC DNA]</scope>
    <source>
        <strain evidence="3 4">DSM 19979</strain>
    </source>
</reference>
<evidence type="ECO:0000259" key="2">
    <source>
        <dbReference type="Pfam" id="PF01370"/>
    </source>
</evidence>
<protein>
    <submittedName>
        <fullName evidence="3">UDP-glucuronate 4-epimerase</fullName>
        <ecNumber evidence="3">5.1.3.6</ecNumber>
    </submittedName>
</protein>
<dbReference type="EMBL" id="JACIDJ010000002">
    <property type="protein sequence ID" value="MBB3897878.1"/>
    <property type="molecule type" value="Genomic_DNA"/>
</dbReference>
<dbReference type="Gene3D" id="3.40.50.720">
    <property type="entry name" value="NAD(P)-binding Rossmann-like Domain"/>
    <property type="match status" value="1"/>
</dbReference>
<keyword evidence="1" id="KW-0520">NAD</keyword>
<dbReference type="InterPro" id="IPR036291">
    <property type="entry name" value="NAD(P)-bd_dom_sf"/>
</dbReference>
<evidence type="ECO:0000313" key="4">
    <source>
        <dbReference type="Proteomes" id="UP000553193"/>
    </source>
</evidence>